<protein>
    <submittedName>
        <fullName evidence="8">Site-specific integrase</fullName>
    </submittedName>
</protein>
<evidence type="ECO:0000313" key="8">
    <source>
        <dbReference type="EMBL" id="AVM23298.1"/>
    </source>
</evidence>
<dbReference type="EMBL" id="CP027116">
    <property type="protein sequence ID" value="AVM23298.1"/>
    <property type="molecule type" value="Genomic_DNA"/>
</dbReference>
<dbReference type="GO" id="GO:0006310">
    <property type="term" value="P:DNA recombination"/>
    <property type="evidence" value="ECO:0007669"/>
    <property type="project" value="UniProtKB-KW"/>
</dbReference>
<dbReference type="SUPFAM" id="SSF56349">
    <property type="entry name" value="DNA breaking-rejoining enzymes"/>
    <property type="match status" value="1"/>
</dbReference>
<dbReference type="GO" id="GO:0003677">
    <property type="term" value="F:DNA binding"/>
    <property type="evidence" value="ECO:0007669"/>
    <property type="project" value="UniProtKB-UniRule"/>
</dbReference>
<dbReference type="InterPro" id="IPR002104">
    <property type="entry name" value="Integrase_catalytic"/>
</dbReference>
<dbReference type="PANTHER" id="PTHR30349:SF64">
    <property type="entry name" value="PROPHAGE INTEGRASE INTD-RELATED"/>
    <property type="match status" value="1"/>
</dbReference>
<dbReference type="Pfam" id="PF00589">
    <property type="entry name" value="Phage_integrase"/>
    <property type="match status" value="1"/>
</dbReference>
<keyword evidence="3 5" id="KW-0238">DNA-binding</keyword>
<keyword evidence="2" id="KW-0229">DNA integration</keyword>
<dbReference type="Proteomes" id="UP000264960">
    <property type="component" value="Chromosome"/>
</dbReference>
<dbReference type="InterPro" id="IPR011010">
    <property type="entry name" value="DNA_brk_join_enz"/>
</dbReference>
<comment type="similarity">
    <text evidence="1">Belongs to the 'phage' integrase family.</text>
</comment>
<dbReference type="Pfam" id="PF14659">
    <property type="entry name" value="Phage_int_SAM_3"/>
    <property type="match status" value="1"/>
</dbReference>
<dbReference type="AlphaFoldDB" id="A0AAD0HLR5"/>
<dbReference type="CDD" id="cd01189">
    <property type="entry name" value="INT_ICEBs1_C_like"/>
    <property type="match status" value="1"/>
</dbReference>
<keyword evidence="4" id="KW-0233">DNA recombination</keyword>
<dbReference type="PANTHER" id="PTHR30349">
    <property type="entry name" value="PHAGE INTEGRASE-RELATED"/>
    <property type="match status" value="1"/>
</dbReference>
<reference evidence="8 9" key="1">
    <citation type="submission" date="2018-02" db="EMBL/GenBank/DDBJ databases">
        <title>The complete genome of two Bacillus pumilus strains from Cuatro Cienegas, Coahuila, Mexico.</title>
        <authorList>
            <person name="Zarza E."/>
            <person name="Alcaraz L.D."/>
            <person name="Aguilar-Salinas B."/>
            <person name="Islas A."/>
            <person name="Olmedo-Alvarez G."/>
        </authorList>
    </citation>
    <scope>NUCLEOTIDE SEQUENCE [LARGE SCALE GENOMIC DNA]</scope>
    <source>
        <strain evidence="8 9">145</strain>
    </source>
</reference>
<dbReference type="InterPro" id="IPR044068">
    <property type="entry name" value="CB"/>
</dbReference>
<evidence type="ECO:0000259" key="6">
    <source>
        <dbReference type="PROSITE" id="PS51898"/>
    </source>
</evidence>
<proteinExistence type="inferred from homology"/>
<dbReference type="Gene3D" id="1.10.443.10">
    <property type="entry name" value="Intergrase catalytic core"/>
    <property type="match status" value="1"/>
</dbReference>
<feature type="domain" description="Tyr recombinase" evidence="6">
    <location>
        <begin position="164"/>
        <end position="368"/>
    </location>
</feature>
<evidence type="ECO:0000256" key="5">
    <source>
        <dbReference type="PROSITE-ProRule" id="PRU01248"/>
    </source>
</evidence>
<evidence type="ECO:0000256" key="3">
    <source>
        <dbReference type="ARBA" id="ARBA00023125"/>
    </source>
</evidence>
<dbReference type="InterPro" id="IPR050090">
    <property type="entry name" value="Tyrosine_recombinase_XerCD"/>
</dbReference>
<evidence type="ECO:0000256" key="2">
    <source>
        <dbReference type="ARBA" id="ARBA00022908"/>
    </source>
</evidence>
<evidence type="ECO:0000313" key="9">
    <source>
        <dbReference type="Proteomes" id="UP000264960"/>
    </source>
</evidence>
<evidence type="ECO:0000256" key="1">
    <source>
        <dbReference type="ARBA" id="ARBA00008857"/>
    </source>
</evidence>
<evidence type="ECO:0000259" key="7">
    <source>
        <dbReference type="PROSITE" id="PS51900"/>
    </source>
</evidence>
<feature type="domain" description="Core-binding (CB)" evidence="7">
    <location>
        <begin position="61"/>
        <end position="143"/>
    </location>
</feature>
<dbReference type="PROSITE" id="PS51898">
    <property type="entry name" value="TYR_RECOMBINASE"/>
    <property type="match status" value="1"/>
</dbReference>
<dbReference type="Gene3D" id="1.10.150.130">
    <property type="match status" value="1"/>
</dbReference>
<dbReference type="InterPro" id="IPR004107">
    <property type="entry name" value="Integrase_SAM-like_N"/>
</dbReference>
<dbReference type="RefSeq" id="WP_117729860.1">
    <property type="nucleotide sequence ID" value="NZ_CP027116.1"/>
</dbReference>
<dbReference type="GO" id="GO:0015074">
    <property type="term" value="P:DNA integration"/>
    <property type="evidence" value="ECO:0007669"/>
    <property type="project" value="UniProtKB-KW"/>
</dbReference>
<accession>A0AAD0HLR5</accession>
<evidence type="ECO:0000256" key="4">
    <source>
        <dbReference type="ARBA" id="ARBA00023172"/>
    </source>
</evidence>
<sequence>MPIKKMSNGKYKVDISVGFDPITGARRRKTKIASTKNEAEEIYYRIKSKYRNGELDYGKNTKFKYLLALYFNHMEQNLKEVTVHNRTLSINKHIAPFFKDSLVNKITYTEITNFRQHLINQDLKVSTINQLMVILHNIFSTGVKEGLVKKNPCADVKNLRDTSNKIIIWTPEEFKLFINFLTPKQEYYKTLYTFAYLTGTRIGEAQAVTWEDLDKIEGIITINKTYHRFNKKDIVTTPKTPNSIRAISINKKLTNMLLKLKTQQKNRYDELGLNQTPQTPIFEKDGKIPSTHYINQLIKDTCHKINTSMSQSLKVIKFHGFRHSHVSLLIHQGEEILLISERLGHKSVTFTLDTYGHLFPSRQKQLSKKLDSLSFL</sequence>
<dbReference type="InterPro" id="IPR010998">
    <property type="entry name" value="Integrase_recombinase_N"/>
</dbReference>
<name>A0AAD0HLR5_BACPU</name>
<gene>
    <name evidence="8" type="ORF">C5695_05440</name>
</gene>
<organism evidence="8 9">
    <name type="scientific">Bacillus pumilus</name>
    <name type="common">Bacillus mesentericus</name>
    <dbReference type="NCBI Taxonomy" id="1408"/>
    <lineage>
        <taxon>Bacteria</taxon>
        <taxon>Bacillati</taxon>
        <taxon>Bacillota</taxon>
        <taxon>Bacilli</taxon>
        <taxon>Bacillales</taxon>
        <taxon>Bacillaceae</taxon>
        <taxon>Bacillus</taxon>
    </lineage>
</organism>
<dbReference type="InterPro" id="IPR013762">
    <property type="entry name" value="Integrase-like_cat_sf"/>
</dbReference>
<dbReference type="PROSITE" id="PS51900">
    <property type="entry name" value="CB"/>
    <property type="match status" value="1"/>
</dbReference>